<sequence length="448" mass="48862">MNELLQLKEKRATLLAAAKEIIARAQARPEAERDLTAEENTKVDQIYAEFDKHGRRIETLERMSTLERAEAQLNEVTRRTAPSRPASVLDHATPPNSAEAVRTWMLRGHGTITQEQILNASLCGVDVNSAALTIRFNANGVVGVYSGDPTSGGPVRRDIATTSGSSAMVQWKEFTSSFDKALQFRGRVLDRVTRIRTATGVDLPVPKIDDTANRGRWLAEGSPVTNTDPTLGSAPLKAYKASSDKVPVSIEALQDDQVSMNMIVPMLLGERIGGLFNLAATRGAGTTEPTGIFTDATASGVVLAGTNASPTYTWDSFLDLKYSVDPAYREAPAEKRGFMLSDTVFGKLRKLKDSQNRYYADPFQPGPGTFDGDPIFLNNDVLATGVNAKVAAYGDYSRYWWRDVQEVTFYRLNEVGMLNGQVVFLAFARADGRLINTSAVKTLANPAS</sequence>
<dbReference type="EMBL" id="JAXBLV010000013">
    <property type="protein sequence ID" value="MDY3558118.1"/>
    <property type="molecule type" value="Genomic_DNA"/>
</dbReference>
<gene>
    <name evidence="4" type="ORF">R5W23_000839</name>
</gene>
<evidence type="ECO:0000259" key="3">
    <source>
        <dbReference type="Pfam" id="PF05065"/>
    </source>
</evidence>
<dbReference type="InterPro" id="IPR054612">
    <property type="entry name" value="Phage_capsid-like_C"/>
</dbReference>
<dbReference type="NCBIfam" id="TIGR01554">
    <property type="entry name" value="major_cap_HK97"/>
    <property type="match status" value="1"/>
</dbReference>
<evidence type="ECO:0000313" key="5">
    <source>
        <dbReference type="Proteomes" id="UP001272242"/>
    </source>
</evidence>
<dbReference type="InterPro" id="IPR024455">
    <property type="entry name" value="Phage_capsid"/>
</dbReference>
<reference evidence="5" key="1">
    <citation type="journal article" date="2023" name="Mar. Drugs">
        <title>Gemmata algarum, a Novel Planctomycete Isolated from an Algal Mat, Displays Antimicrobial Activity.</title>
        <authorList>
            <person name="Kumar G."/>
            <person name="Kallscheuer N."/>
            <person name="Kashif M."/>
            <person name="Ahamad S."/>
            <person name="Jagadeeshwari U."/>
            <person name="Pannikurungottu S."/>
            <person name="Haufschild T."/>
            <person name="Kabuu M."/>
            <person name="Sasikala C."/>
            <person name="Jogler C."/>
            <person name="Ramana C."/>
        </authorList>
    </citation>
    <scope>NUCLEOTIDE SEQUENCE [LARGE SCALE GENOMIC DNA]</scope>
    <source>
        <strain evidence="5">JC673</strain>
    </source>
</reference>
<comment type="caution">
    <text evidence="4">The sequence shown here is derived from an EMBL/GenBank/DDBJ whole genome shotgun (WGS) entry which is preliminary data.</text>
</comment>
<evidence type="ECO:0000313" key="4">
    <source>
        <dbReference type="EMBL" id="MDY3558118.1"/>
    </source>
</evidence>
<proteinExistence type="predicted"/>
<dbReference type="Proteomes" id="UP001272242">
    <property type="component" value="Unassembled WGS sequence"/>
</dbReference>
<protein>
    <submittedName>
        <fullName evidence="4">Phage major capsid protein</fullName>
    </submittedName>
</protein>
<feature type="region of interest" description="Disordered" evidence="2">
    <location>
        <begin position="76"/>
        <end position="95"/>
    </location>
</feature>
<comment type="subcellular location">
    <subcellularLocation>
        <location evidence="1">Virion</location>
    </subcellularLocation>
</comment>
<dbReference type="Pfam" id="PF05065">
    <property type="entry name" value="Phage_capsid"/>
    <property type="match status" value="1"/>
</dbReference>
<name>A0ABU5EWB5_9BACT</name>
<dbReference type="RefSeq" id="WP_320685087.1">
    <property type="nucleotide sequence ID" value="NZ_JAXBLV010000013.1"/>
</dbReference>
<accession>A0ABU5EWB5</accession>
<evidence type="ECO:0000256" key="1">
    <source>
        <dbReference type="ARBA" id="ARBA00004328"/>
    </source>
</evidence>
<evidence type="ECO:0000256" key="2">
    <source>
        <dbReference type="SAM" id="MobiDB-lite"/>
    </source>
</evidence>
<feature type="domain" description="Phage capsid-like C-terminal" evidence="3">
    <location>
        <begin position="172"/>
        <end position="443"/>
    </location>
</feature>
<dbReference type="SUPFAM" id="SSF56563">
    <property type="entry name" value="Major capsid protein gp5"/>
    <property type="match status" value="1"/>
</dbReference>
<organism evidence="4 5">
    <name type="scientific">Gemmata algarum</name>
    <dbReference type="NCBI Taxonomy" id="2975278"/>
    <lineage>
        <taxon>Bacteria</taxon>
        <taxon>Pseudomonadati</taxon>
        <taxon>Planctomycetota</taxon>
        <taxon>Planctomycetia</taxon>
        <taxon>Gemmatales</taxon>
        <taxon>Gemmataceae</taxon>
        <taxon>Gemmata</taxon>
    </lineage>
</organism>
<keyword evidence="5" id="KW-1185">Reference proteome</keyword>